<dbReference type="OrthoDB" id="2888644at2"/>
<dbReference type="RefSeq" id="WP_090868099.1">
    <property type="nucleotide sequence ID" value="NZ_FOHE01000004.1"/>
</dbReference>
<evidence type="ECO:0000313" key="1">
    <source>
        <dbReference type="EMBL" id="SET02483.1"/>
    </source>
</evidence>
<organism evidence="1 2">
    <name type="scientific">Oceanobacillus limi</name>
    <dbReference type="NCBI Taxonomy" id="930131"/>
    <lineage>
        <taxon>Bacteria</taxon>
        <taxon>Bacillati</taxon>
        <taxon>Bacillota</taxon>
        <taxon>Bacilli</taxon>
        <taxon>Bacillales</taxon>
        <taxon>Bacillaceae</taxon>
        <taxon>Oceanobacillus</taxon>
    </lineage>
</organism>
<sequence>MLSETFLDFCFVEKETGNLSNKIESTFEGLFKHERRLHWYLNKKVENGLEIIVAEVKGISKWQTEDEVIDYLESNAEEGFWNSLQGYQLQVLPVSRGCCKSG</sequence>
<reference evidence="1 2" key="1">
    <citation type="submission" date="2016-10" db="EMBL/GenBank/DDBJ databases">
        <authorList>
            <person name="de Groot N.N."/>
        </authorList>
    </citation>
    <scope>NUCLEOTIDE SEQUENCE [LARGE SCALE GENOMIC DNA]</scope>
    <source>
        <strain evidence="1 2">IBRC-M 10780</strain>
    </source>
</reference>
<evidence type="ECO:0000313" key="2">
    <source>
        <dbReference type="Proteomes" id="UP000198618"/>
    </source>
</evidence>
<accession>A0A1I0B6I2</accession>
<keyword evidence="2" id="KW-1185">Reference proteome</keyword>
<proteinExistence type="predicted"/>
<dbReference type="STRING" id="930131.SAMN05216389_104210"/>
<gene>
    <name evidence="1" type="ORF">SAMN05216389_104210</name>
</gene>
<name>A0A1I0B6I2_9BACI</name>
<protein>
    <submittedName>
        <fullName evidence="1">Uncharacterized protein</fullName>
    </submittedName>
</protein>
<dbReference type="Proteomes" id="UP000198618">
    <property type="component" value="Unassembled WGS sequence"/>
</dbReference>
<dbReference type="AlphaFoldDB" id="A0A1I0B6I2"/>
<dbReference type="EMBL" id="FOHE01000004">
    <property type="protein sequence ID" value="SET02483.1"/>
    <property type="molecule type" value="Genomic_DNA"/>
</dbReference>